<name>A0ABU6VYD0_9FABA</name>
<evidence type="ECO:0000313" key="2">
    <source>
        <dbReference type="EMBL" id="MED6178397.1"/>
    </source>
</evidence>
<organism evidence="2 3">
    <name type="scientific">Stylosanthes scabra</name>
    <dbReference type="NCBI Taxonomy" id="79078"/>
    <lineage>
        <taxon>Eukaryota</taxon>
        <taxon>Viridiplantae</taxon>
        <taxon>Streptophyta</taxon>
        <taxon>Embryophyta</taxon>
        <taxon>Tracheophyta</taxon>
        <taxon>Spermatophyta</taxon>
        <taxon>Magnoliopsida</taxon>
        <taxon>eudicotyledons</taxon>
        <taxon>Gunneridae</taxon>
        <taxon>Pentapetalae</taxon>
        <taxon>rosids</taxon>
        <taxon>fabids</taxon>
        <taxon>Fabales</taxon>
        <taxon>Fabaceae</taxon>
        <taxon>Papilionoideae</taxon>
        <taxon>50 kb inversion clade</taxon>
        <taxon>dalbergioids sensu lato</taxon>
        <taxon>Dalbergieae</taxon>
        <taxon>Pterocarpus clade</taxon>
        <taxon>Stylosanthes</taxon>
    </lineage>
</organism>
<feature type="region of interest" description="Disordered" evidence="1">
    <location>
        <begin position="50"/>
        <end position="129"/>
    </location>
</feature>
<protein>
    <submittedName>
        <fullName evidence="2">Uncharacterized protein</fullName>
    </submittedName>
</protein>
<feature type="non-terminal residue" evidence="2">
    <location>
        <position position="235"/>
    </location>
</feature>
<feature type="compositionally biased region" description="Basic and acidic residues" evidence="1">
    <location>
        <begin position="60"/>
        <end position="83"/>
    </location>
</feature>
<keyword evidence="3" id="KW-1185">Reference proteome</keyword>
<sequence length="235" mass="26197">MGFGALSNLPNYYLKQKVLKELFNRFDIYDNTIHAVAGEVEITTKKIGDALGLSSTGKPFPDKVVPKELSDEDHAVFKPDHEPPQQPRQLEQEETPIQQPEPQPQRQPPQDDVIGLSSCSDDEQPPHHMDVVHPLVSKVEKLQEDQPPPVLEQPSQSVVEVVPIYPTQEVIDVSSSSEDERPLMIPKTEQLDPYPPPPSAKIISEVLISMNRDEAASLDLGIDPPLPQREEAPSF</sequence>
<gene>
    <name evidence="2" type="ORF">PIB30_107204</name>
</gene>
<evidence type="ECO:0000313" key="3">
    <source>
        <dbReference type="Proteomes" id="UP001341840"/>
    </source>
</evidence>
<evidence type="ECO:0000256" key="1">
    <source>
        <dbReference type="SAM" id="MobiDB-lite"/>
    </source>
</evidence>
<dbReference type="EMBL" id="JASCZI010155508">
    <property type="protein sequence ID" value="MED6178397.1"/>
    <property type="molecule type" value="Genomic_DNA"/>
</dbReference>
<proteinExistence type="predicted"/>
<accession>A0ABU6VYD0</accession>
<comment type="caution">
    <text evidence="2">The sequence shown here is derived from an EMBL/GenBank/DDBJ whole genome shotgun (WGS) entry which is preliminary data.</text>
</comment>
<reference evidence="2 3" key="1">
    <citation type="journal article" date="2023" name="Plants (Basel)">
        <title>Bridging the Gap: Combining Genomics and Transcriptomics Approaches to Understand Stylosanthes scabra, an Orphan Legume from the Brazilian Caatinga.</title>
        <authorList>
            <person name="Ferreira-Neto J.R.C."/>
            <person name="da Silva M.D."/>
            <person name="Binneck E."/>
            <person name="de Melo N.F."/>
            <person name="da Silva R.H."/>
            <person name="de Melo A.L.T.M."/>
            <person name="Pandolfi V."/>
            <person name="Bustamante F.O."/>
            <person name="Brasileiro-Vidal A.C."/>
            <person name="Benko-Iseppon A.M."/>
        </authorList>
    </citation>
    <scope>NUCLEOTIDE SEQUENCE [LARGE SCALE GENOMIC DNA]</scope>
    <source>
        <tissue evidence="2">Leaves</tissue>
    </source>
</reference>
<dbReference type="Proteomes" id="UP001341840">
    <property type="component" value="Unassembled WGS sequence"/>
</dbReference>